<evidence type="ECO:0000256" key="2">
    <source>
        <dbReference type="ARBA" id="ARBA00010382"/>
    </source>
</evidence>
<feature type="region of interest" description="Disordered" evidence="11">
    <location>
        <begin position="490"/>
        <end position="528"/>
    </location>
</feature>
<dbReference type="InterPro" id="IPR055256">
    <property type="entry name" value="KH_1_KHDC4/BBP-like"/>
</dbReference>
<dbReference type="InterPro" id="IPR004087">
    <property type="entry name" value="KH_dom"/>
</dbReference>
<dbReference type="Pfam" id="PF22675">
    <property type="entry name" value="KH-I_KHDC4-BBP"/>
    <property type="match status" value="1"/>
</dbReference>
<feature type="region of interest" description="Disordered" evidence="11">
    <location>
        <begin position="818"/>
        <end position="1272"/>
    </location>
</feature>
<evidence type="ECO:0000313" key="13">
    <source>
        <dbReference type="EMBL" id="GLC57263.1"/>
    </source>
</evidence>
<dbReference type="SUPFAM" id="SSF54791">
    <property type="entry name" value="Eukaryotic type KH-domain (KH-domain type I)"/>
    <property type="match status" value="1"/>
</dbReference>
<feature type="compositionally biased region" description="Acidic residues" evidence="11">
    <location>
        <begin position="1164"/>
        <end position="1175"/>
    </location>
</feature>
<feature type="compositionally biased region" description="Low complexity" evidence="11">
    <location>
        <begin position="1085"/>
        <end position="1099"/>
    </location>
</feature>
<keyword evidence="3" id="KW-0507">mRNA processing</keyword>
<keyword evidence="4" id="KW-0479">Metal-binding</keyword>
<keyword evidence="5" id="KW-0863">Zinc-finger</keyword>
<feature type="compositionally biased region" description="Basic residues" evidence="11">
    <location>
        <begin position="829"/>
        <end position="838"/>
    </location>
</feature>
<evidence type="ECO:0000256" key="10">
    <source>
        <dbReference type="PROSITE-ProRule" id="PRU00176"/>
    </source>
</evidence>
<evidence type="ECO:0000256" key="4">
    <source>
        <dbReference type="ARBA" id="ARBA00022723"/>
    </source>
</evidence>
<feature type="compositionally biased region" description="Gly residues" evidence="11">
    <location>
        <begin position="493"/>
        <end position="511"/>
    </location>
</feature>
<dbReference type="InterPro" id="IPR045071">
    <property type="entry name" value="BBP-like"/>
</dbReference>
<feature type="compositionally biased region" description="Gly residues" evidence="11">
    <location>
        <begin position="819"/>
        <end position="828"/>
    </location>
</feature>
<evidence type="ECO:0000256" key="7">
    <source>
        <dbReference type="ARBA" id="ARBA00022884"/>
    </source>
</evidence>
<dbReference type="Gene3D" id="3.30.1370.10">
    <property type="entry name" value="K Homology domain, type 1"/>
    <property type="match status" value="1"/>
</dbReference>
<keyword evidence="6" id="KW-0862">Zinc</keyword>
<feature type="compositionally biased region" description="Gly residues" evidence="11">
    <location>
        <begin position="1230"/>
        <end position="1267"/>
    </location>
</feature>
<dbReference type="InterPro" id="IPR036612">
    <property type="entry name" value="KH_dom_type_1_sf"/>
</dbReference>
<evidence type="ECO:0000256" key="3">
    <source>
        <dbReference type="ARBA" id="ARBA00022664"/>
    </source>
</evidence>
<evidence type="ECO:0000313" key="14">
    <source>
        <dbReference type="Proteomes" id="UP001165080"/>
    </source>
</evidence>
<accession>A0A9W6BSC3</accession>
<feature type="compositionally biased region" description="Basic and acidic residues" evidence="11">
    <location>
        <begin position="1126"/>
        <end position="1137"/>
    </location>
</feature>
<dbReference type="InterPro" id="IPR012677">
    <property type="entry name" value="Nucleotide-bd_a/b_plait_sf"/>
</dbReference>
<evidence type="ECO:0000256" key="1">
    <source>
        <dbReference type="ARBA" id="ARBA00004123"/>
    </source>
</evidence>
<evidence type="ECO:0000256" key="6">
    <source>
        <dbReference type="ARBA" id="ARBA00022833"/>
    </source>
</evidence>
<dbReference type="Pfam" id="PF16275">
    <property type="entry name" value="SF1-HH"/>
    <property type="match status" value="1"/>
</dbReference>
<feature type="compositionally biased region" description="Basic and acidic residues" evidence="11">
    <location>
        <begin position="245"/>
        <end position="261"/>
    </location>
</feature>
<feature type="compositionally biased region" description="Gly residues" evidence="11">
    <location>
        <begin position="653"/>
        <end position="683"/>
    </location>
</feature>
<sequence length="1404" mass="145125">MTEDAIPAAEETAAARRERRKRSRWGEETEAGKKVLEETAQQPDVAAGSTAGDQQQQAAGEREGSVGPGTGDAAPRKRRSRWEPEEQKVIPGLSTAITLPPSLAHLVDLNPETLELQMQLNNINQRIALLQAGKLVDDTPQEQRSPSPEPVYNEYGMRLNTREQRLRDKLQEKRSDLIMELIKKNPNYKPPSDFRPPRKTRKIYIPQSEYPSYNFIGLIIGPRGNTQKRMERETNTKIAIRGKGSIKEGRTRRDPMGRPEPGEDDELHVLITGDQDDDVDKAAALIEKLLQPQDENLNEHKRLQLRELAALNGTLRDHEIMELQRQAEEGGEVFKLPDHLKEKVEEQYRRDVIAVHGEGAAAMEDEYKSFLRDLGGDVPHIPRELEGMLGGPGGRGRPGLGMGGGRHDEADPRTVYVGFIPHHTSDHELRQLFSTCGEVLECSIITDRHTGASRGFGFVKFALEEQALCAIDRLHNYVLGGRRLVVRAKGAQRPGGGGGGGAPGGGGSGPGGPLPPPPPGRPGLDNFLDFSGGTLRPPQWVFTDDPPPGFDLATAGAVHHPTDPAAAPPPEHLADCAALHRYMVAQSDWQAQLQLLQQQASTHGSALHVRMDAAVIGAAQHGGYNYYLHERQRQEEEEQQQQHLLLQQQLGERGPGGGGGERGGGGGGGGERGGGGDGAGGLRGPRTLLEEAATVWLSPPVMMMEPGPPGLDAWPSAEALTALPGETAESYNAYSAAYSAAAAYGYGYEMYGEGVVYDPTLWGDVSSYGAAQAVDVAGGKAAAESAAVAAAAAAAAADAPPGDDAAAAAAVAAATAPGSGAGGLGGGGGHRRGGRNRSKAGPALVQVVSLDPADMEKAKKKKQEEEERARRMREAEERMRADQERRAKAAEEAERQQRGAGTSGAGAAAGADAAGGGGGGEAGPGLGMGPGAAGPRIGGAPPLPPQPGGPSDGGLGPRRGTRSPSPPLRRFTSRSPPPRGRFMASRSPPPRRFLHSRSPPPRGRLGGGRYASRSPPPRGGPGGPRYGAGSRSPSPLGRMRGHYGGPRYGNGPATSPGDHRGGGGRRFSSRSPSPMGRRGGPRGPPGSRYSSRSPEPGPYRGMGPGGRFDAGGYSEEEDMGVGRRAGPRDRGRGDERPAGAGGGPPEEQQQQQPAGTPEPTESGEISEGEVPDSDAEGPPGPSGRSRPDAGGKHGGRGGRGGGGGWDGKDSRGRGYAGGSSYGSGYDRGPRGAGGPEGYRGGGGGGGSGRGRGGGGRGGRGGRGAGGPGGPPGMVVGPGGMVYPFGPYEGYGEEEAYGWYDEGYGYGYDEEGEGWEGDFGYAYADPAYFGAFYAPPMVGGGRGGGRGAGGGEFEMYGFGGGGGMASGGMAGGGGGAGAGGGGGGGYSGGSRPAGGGTKGKGRGAG</sequence>
<feature type="compositionally biased region" description="Pro residues" evidence="11">
    <location>
        <begin position="512"/>
        <end position="521"/>
    </location>
</feature>
<dbReference type="InterPro" id="IPR047086">
    <property type="entry name" value="SF1-HH_sf"/>
</dbReference>
<feature type="compositionally biased region" description="Low complexity" evidence="11">
    <location>
        <begin position="1"/>
        <end position="12"/>
    </location>
</feature>
<comment type="subcellular location">
    <subcellularLocation>
        <location evidence="1">Nucleus</location>
    </subcellularLocation>
</comment>
<dbReference type="CDD" id="cd02395">
    <property type="entry name" value="KH-I_BBP"/>
    <property type="match status" value="1"/>
</dbReference>
<comment type="caution">
    <text evidence="13">The sequence shown here is derived from an EMBL/GenBank/DDBJ whole genome shotgun (WGS) entry which is preliminary data.</text>
</comment>
<feature type="region of interest" description="Disordered" evidence="11">
    <location>
        <begin position="1376"/>
        <end position="1404"/>
    </location>
</feature>
<feature type="compositionally biased region" description="Gly residues" evidence="11">
    <location>
        <begin position="913"/>
        <end position="932"/>
    </location>
</feature>
<dbReference type="PANTHER" id="PTHR11208">
    <property type="entry name" value="RNA-BINDING PROTEIN RELATED"/>
    <property type="match status" value="1"/>
</dbReference>
<dbReference type="InterPro" id="IPR035979">
    <property type="entry name" value="RBD_domain_sf"/>
</dbReference>
<dbReference type="GO" id="GO:0008380">
    <property type="term" value="P:RNA splicing"/>
    <property type="evidence" value="ECO:0007669"/>
    <property type="project" value="UniProtKB-KW"/>
</dbReference>
<dbReference type="PROSITE" id="PS50102">
    <property type="entry name" value="RRM"/>
    <property type="match status" value="1"/>
</dbReference>
<dbReference type="InterPro" id="IPR032570">
    <property type="entry name" value="SF1-HH"/>
</dbReference>
<proteinExistence type="inferred from homology"/>
<feature type="compositionally biased region" description="Basic and acidic residues" evidence="11">
    <location>
        <begin position="854"/>
        <end position="897"/>
    </location>
</feature>
<keyword evidence="9" id="KW-0539">Nucleus</keyword>
<dbReference type="GO" id="GO:0008270">
    <property type="term" value="F:zinc ion binding"/>
    <property type="evidence" value="ECO:0007669"/>
    <property type="project" value="UniProtKB-KW"/>
</dbReference>
<feature type="region of interest" description="Disordered" evidence="11">
    <location>
        <begin position="1"/>
        <end position="89"/>
    </location>
</feature>
<dbReference type="InterPro" id="IPR000504">
    <property type="entry name" value="RRM_dom"/>
</dbReference>
<gene>
    <name evidence="13" type="primary">PLEST009270</name>
    <name evidence="13" type="ORF">PLESTB_001205400</name>
</gene>
<name>A0A9W6BSC3_9CHLO</name>
<dbReference type="Proteomes" id="UP001165080">
    <property type="component" value="Unassembled WGS sequence"/>
</dbReference>
<dbReference type="Gene3D" id="6.10.140.1790">
    <property type="match status" value="1"/>
</dbReference>
<dbReference type="EMBL" id="BRXU01000018">
    <property type="protein sequence ID" value="GLC57263.1"/>
    <property type="molecule type" value="Genomic_DNA"/>
</dbReference>
<dbReference type="SUPFAM" id="SSF54928">
    <property type="entry name" value="RNA-binding domain, RBD"/>
    <property type="match status" value="1"/>
</dbReference>
<feature type="compositionally biased region" description="Basic and acidic residues" evidence="11">
    <location>
        <begin position="24"/>
        <end position="37"/>
    </location>
</feature>
<feature type="region of interest" description="Disordered" evidence="11">
    <location>
        <begin position="244"/>
        <end position="265"/>
    </location>
</feature>
<feature type="domain" description="RRM" evidence="12">
    <location>
        <begin position="413"/>
        <end position="491"/>
    </location>
</feature>
<dbReference type="PANTHER" id="PTHR11208:SF45">
    <property type="entry name" value="SPLICING FACTOR 1"/>
    <property type="match status" value="1"/>
</dbReference>
<keyword evidence="8" id="KW-0508">mRNA splicing</keyword>
<dbReference type="GO" id="GO:0005634">
    <property type="term" value="C:nucleus"/>
    <property type="evidence" value="ECO:0007669"/>
    <property type="project" value="UniProtKB-SubCell"/>
</dbReference>
<dbReference type="GO" id="GO:0006397">
    <property type="term" value="P:mRNA processing"/>
    <property type="evidence" value="ECO:0007669"/>
    <property type="project" value="UniProtKB-KW"/>
</dbReference>
<dbReference type="GO" id="GO:0048024">
    <property type="term" value="P:regulation of mRNA splicing, via spliceosome"/>
    <property type="evidence" value="ECO:0007669"/>
    <property type="project" value="TreeGrafter"/>
</dbReference>
<dbReference type="Gene3D" id="3.30.70.330">
    <property type="match status" value="1"/>
</dbReference>
<comment type="similarity">
    <text evidence="2">Belongs to the BBP/SF1 family.</text>
</comment>
<feature type="region of interest" description="Disordered" evidence="11">
    <location>
        <begin position="650"/>
        <end position="684"/>
    </location>
</feature>
<dbReference type="FunFam" id="3.30.1370.10:FF:000047">
    <property type="entry name" value="splicing factor-like protein 1"/>
    <property type="match status" value="1"/>
</dbReference>
<evidence type="ECO:0000259" key="12">
    <source>
        <dbReference type="PROSITE" id="PS50102"/>
    </source>
</evidence>
<feature type="compositionally biased region" description="Gly residues" evidence="11">
    <location>
        <begin position="1100"/>
        <end position="1109"/>
    </location>
</feature>
<dbReference type="OrthoDB" id="10021397at2759"/>
<protein>
    <recommendedName>
        <fullName evidence="12">RRM domain-containing protein</fullName>
    </recommendedName>
</protein>
<dbReference type="GO" id="GO:0003729">
    <property type="term" value="F:mRNA binding"/>
    <property type="evidence" value="ECO:0007669"/>
    <property type="project" value="TreeGrafter"/>
</dbReference>
<evidence type="ECO:0000256" key="8">
    <source>
        <dbReference type="ARBA" id="ARBA00023187"/>
    </source>
</evidence>
<organism evidence="13 14">
    <name type="scientific">Pleodorina starrii</name>
    <dbReference type="NCBI Taxonomy" id="330485"/>
    <lineage>
        <taxon>Eukaryota</taxon>
        <taxon>Viridiplantae</taxon>
        <taxon>Chlorophyta</taxon>
        <taxon>core chlorophytes</taxon>
        <taxon>Chlorophyceae</taxon>
        <taxon>CS clade</taxon>
        <taxon>Chlamydomonadales</taxon>
        <taxon>Volvocaceae</taxon>
        <taxon>Pleodorina</taxon>
    </lineage>
</organism>
<dbReference type="SMART" id="SM00322">
    <property type="entry name" value="KH"/>
    <property type="match status" value="1"/>
</dbReference>
<dbReference type="PROSITE" id="PS50084">
    <property type="entry name" value="KH_TYPE_1"/>
    <property type="match status" value="1"/>
</dbReference>
<evidence type="ECO:0000256" key="11">
    <source>
        <dbReference type="SAM" id="MobiDB-lite"/>
    </source>
</evidence>
<dbReference type="SMART" id="SM00360">
    <property type="entry name" value="RRM"/>
    <property type="match status" value="1"/>
</dbReference>
<feature type="compositionally biased region" description="Low complexity" evidence="11">
    <location>
        <begin position="1145"/>
        <end position="1160"/>
    </location>
</feature>
<evidence type="ECO:0000256" key="5">
    <source>
        <dbReference type="ARBA" id="ARBA00022771"/>
    </source>
</evidence>
<keyword evidence="7 10" id="KW-0694">RNA-binding</keyword>
<keyword evidence="14" id="KW-1185">Reference proteome</keyword>
<evidence type="ECO:0000256" key="9">
    <source>
        <dbReference type="ARBA" id="ARBA00023242"/>
    </source>
</evidence>
<dbReference type="Pfam" id="PF00076">
    <property type="entry name" value="RRM_1"/>
    <property type="match status" value="1"/>
</dbReference>
<reference evidence="13 14" key="1">
    <citation type="journal article" date="2023" name="Commun. Biol.">
        <title>Reorganization of the ancestral sex-determining regions during the evolution of trioecy in Pleodorina starrii.</title>
        <authorList>
            <person name="Takahashi K."/>
            <person name="Suzuki S."/>
            <person name="Kawai-Toyooka H."/>
            <person name="Yamamoto K."/>
            <person name="Hamaji T."/>
            <person name="Ootsuki R."/>
            <person name="Yamaguchi H."/>
            <person name="Kawachi M."/>
            <person name="Higashiyama T."/>
            <person name="Nozaki H."/>
        </authorList>
    </citation>
    <scope>NUCLEOTIDE SEQUENCE [LARGE SCALE GENOMIC DNA]</scope>
    <source>
        <strain evidence="13 14">NIES-4479</strain>
    </source>
</reference>